<dbReference type="EMBL" id="DTMZ01000005">
    <property type="protein sequence ID" value="HGD12567.1"/>
    <property type="molecule type" value="Genomic_DNA"/>
</dbReference>
<dbReference type="InterPro" id="IPR050921">
    <property type="entry name" value="T4SS_GSP_E_ATPase"/>
</dbReference>
<organism evidence="3">
    <name type="scientific">candidate division WOR-3 bacterium</name>
    <dbReference type="NCBI Taxonomy" id="2052148"/>
    <lineage>
        <taxon>Bacteria</taxon>
        <taxon>Bacteria division WOR-3</taxon>
    </lineage>
</organism>
<dbReference type="InterPro" id="IPR006321">
    <property type="entry name" value="PilT/PilU"/>
</dbReference>
<reference evidence="3" key="1">
    <citation type="journal article" date="2020" name="mSystems">
        <title>Genome- and Community-Level Interaction Insights into Carbon Utilization and Element Cycling Functions of Hydrothermarchaeota in Hydrothermal Sediment.</title>
        <authorList>
            <person name="Zhou Z."/>
            <person name="Liu Y."/>
            <person name="Xu W."/>
            <person name="Pan J."/>
            <person name="Luo Z.H."/>
            <person name="Li M."/>
        </authorList>
    </citation>
    <scope>NUCLEOTIDE SEQUENCE [LARGE SCALE GENOMIC DNA]</scope>
    <source>
        <strain evidence="3">SpSt-914</strain>
    </source>
</reference>
<dbReference type="SUPFAM" id="SSF52540">
    <property type="entry name" value="P-loop containing nucleoside triphosphate hydrolases"/>
    <property type="match status" value="1"/>
</dbReference>
<dbReference type="GO" id="GO:0016887">
    <property type="term" value="F:ATP hydrolysis activity"/>
    <property type="evidence" value="ECO:0007669"/>
    <property type="project" value="InterPro"/>
</dbReference>
<dbReference type="SMART" id="SM00382">
    <property type="entry name" value="AAA"/>
    <property type="match status" value="1"/>
</dbReference>
<dbReference type="AlphaFoldDB" id="A0A7V3PSL8"/>
<proteinExistence type="inferred from homology"/>
<dbReference type="GO" id="GO:0005524">
    <property type="term" value="F:ATP binding"/>
    <property type="evidence" value="ECO:0007669"/>
    <property type="project" value="InterPro"/>
</dbReference>
<evidence type="ECO:0000313" key="3">
    <source>
        <dbReference type="EMBL" id="HGD12567.1"/>
    </source>
</evidence>
<dbReference type="Gene3D" id="3.30.450.90">
    <property type="match status" value="1"/>
</dbReference>
<dbReference type="InterPro" id="IPR001482">
    <property type="entry name" value="T2SS/T4SS_dom"/>
</dbReference>
<gene>
    <name evidence="3" type="ORF">ENX16_00565</name>
</gene>
<evidence type="ECO:0000256" key="1">
    <source>
        <dbReference type="ARBA" id="ARBA00006611"/>
    </source>
</evidence>
<accession>A0A7V3PSL8</accession>
<dbReference type="Gene3D" id="3.40.50.300">
    <property type="entry name" value="P-loop containing nucleotide triphosphate hydrolases"/>
    <property type="match status" value="1"/>
</dbReference>
<dbReference type="NCBIfam" id="TIGR01420">
    <property type="entry name" value="pilT_fam"/>
    <property type="match status" value="1"/>
</dbReference>
<dbReference type="InterPro" id="IPR027417">
    <property type="entry name" value="P-loop_NTPase"/>
</dbReference>
<comment type="similarity">
    <text evidence="1">Belongs to the GSP E family.</text>
</comment>
<sequence length="378" mass="41402">MNIDELLKYAAKYGASDLHITAGNPPIIRVNGRLKKIPGPALSADDAQGLVYSILSDEQREAVERKKEVDLSYTWGSATQRRVPEALTLEYITPERVRARVNVFLDLNGVGAAFRIIPAKIRTLEELPAPPSVADLTRCHSGLVLVTGPTGCGKSTTLASMIDLIDQERAVRIITIEDPIEYIFQPRNCLISQREIGTHSRSFAAALRACLREDPDVILVGEMRDLETISLALTAAETGHLVLSTLHTNNVAETVDRVIDVIPADQQEYVRQIFASVIRGIISQMLLPRRDGRGRVAAMEVLIATPAVKNLIREAKIHQIPSLVQTGSQYGMQTMDQCLEVLLKKGLISDEVAYAVANDKRMFAVPESPVATPGPKGQ</sequence>
<dbReference type="PROSITE" id="PS00662">
    <property type="entry name" value="T2SP_E"/>
    <property type="match status" value="1"/>
</dbReference>
<dbReference type="Pfam" id="PF00437">
    <property type="entry name" value="T2SSE"/>
    <property type="match status" value="1"/>
</dbReference>
<dbReference type="CDD" id="cd01131">
    <property type="entry name" value="PilT"/>
    <property type="match status" value="1"/>
</dbReference>
<comment type="caution">
    <text evidence="3">The sequence shown here is derived from an EMBL/GenBank/DDBJ whole genome shotgun (WGS) entry which is preliminary data.</text>
</comment>
<feature type="domain" description="Bacterial type II secretion system protein E" evidence="2">
    <location>
        <begin position="211"/>
        <end position="225"/>
    </location>
</feature>
<protein>
    <submittedName>
        <fullName evidence="3">Type IV pilus twitching motility protein PilT</fullName>
    </submittedName>
</protein>
<dbReference type="InterPro" id="IPR003593">
    <property type="entry name" value="AAA+_ATPase"/>
</dbReference>
<name>A0A7V3PSL8_UNCW3</name>
<evidence type="ECO:0000259" key="2">
    <source>
        <dbReference type="PROSITE" id="PS00662"/>
    </source>
</evidence>
<dbReference type="PANTHER" id="PTHR30486">
    <property type="entry name" value="TWITCHING MOTILITY PROTEIN PILT"/>
    <property type="match status" value="1"/>
</dbReference>